<feature type="compositionally biased region" description="Pro residues" evidence="1">
    <location>
        <begin position="11"/>
        <end position="20"/>
    </location>
</feature>
<evidence type="ECO:0000256" key="1">
    <source>
        <dbReference type="SAM" id="MobiDB-lite"/>
    </source>
</evidence>
<feature type="region of interest" description="Disordered" evidence="1">
    <location>
        <begin position="1"/>
        <end position="22"/>
    </location>
</feature>
<dbReference type="EMBL" id="MN740402">
    <property type="protein sequence ID" value="QHU04635.1"/>
    <property type="molecule type" value="Genomic_DNA"/>
</dbReference>
<evidence type="ECO:0000313" key="2">
    <source>
        <dbReference type="EMBL" id="QHU04635.1"/>
    </source>
</evidence>
<organism evidence="2">
    <name type="scientific">viral metagenome</name>
    <dbReference type="NCBI Taxonomy" id="1070528"/>
    <lineage>
        <taxon>unclassified sequences</taxon>
        <taxon>metagenomes</taxon>
        <taxon>organismal metagenomes</taxon>
    </lineage>
</organism>
<accession>A0A6C0JFP6</accession>
<name>A0A6C0JFP6_9ZZZZ</name>
<proteinExistence type="predicted"/>
<sequence>MSDPIDLSGTPVPPQRPDTPLPKLVESVKTIKDIFARMEGNTTFESFVDAGCAATGVVTAVDPLTEEQMDLPTPATREDFLGETSNTMTLKQQFASLSKFKDVPMTYSEMRARYG</sequence>
<dbReference type="AlphaFoldDB" id="A0A6C0JFP6"/>
<reference evidence="2" key="1">
    <citation type="journal article" date="2020" name="Nature">
        <title>Giant virus diversity and host interactions through global metagenomics.</title>
        <authorList>
            <person name="Schulz F."/>
            <person name="Roux S."/>
            <person name="Paez-Espino D."/>
            <person name="Jungbluth S."/>
            <person name="Walsh D.A."/>
            <person name="Denef V.J."/>
            <person name="McMahon K.D."/>
            <person name="Konstantinidis K.T."/>
            <person name="Eloe-Fadrosh E.A."/>
            <person name="Kyrpides N.C."/>
            <person name="Woyke T."/>
        </authorList>
    </citation>
    <scope>NUCLEOTIDE SEQUENCE</scope>
    <source>
        <strain evidence="2">GVMAG-M-3300027708-51</strain>
    </source>
</reference>
<protein>
    <submittedName>
        <fullName evidence="2">Uncharacterized protein</fullName>
    </submittedName>
</protein>